<name>A0A6A0A8R1_HAELA</name>
<keyword evidence="4" id="KW-1185">Reference proteome</keyword>
<reference evidence="3 4" key="1">
    <citation type="submission" date="2020-02" db="EMBL/GenBank/DDBJ databases">
        <title>Draft genome sequence of Haematococcus lacustris strain NIES-144.</title>
        <authorList>
            <person name="Morimoto D."/>
            <person name="Nakagawa S."/>
            <person name="Yoshida T."/>
            <person name="Sawayama S."/>
        </authorList>
    </citation>
    <scope>NUCLEOTIDE SEQUENCE [LARGE SCALE GENOMIC DNA]</scope>
    <source>
        <strain evidence="3 4">NIES-144</strain>
    </source>
</reference>
<keyword evidence="2" id="KW-0732">Signal</keyword>
<feature type="chain" id="PRO_5025433937" evidence="2">
    <location>
        <begin position="24"/>
        <end position="63"/>
    </location>
</feature>
<feature type="region of interest" description="Disordered" evidence="1">
    <location>
        <begin position="34"/>
        <end position="63"/>
    </location>
</feature>
<organism evidence="3 4">
    <name type="scientific">Haematococcus lacustris</name>
    <name type="common">Green alga</name>
    <name type="synonym">Haematococcus pluvialis</name>
    <dbReference type="NCBI Taxonomy" id="44745"/>
    <lineage>
        <taxon>Eukaryota</taxon>
        <taxon>Viridiplantae</taxon>
        <taxon>Chlorophyta</taxon>
        <taxon>core chlorophytes</taxon>
        <taxon>Chlorophyceae</taxon>
        <taxon>CS clade</taxon>
        <taxon>Chlamydomonadales</taxon>
        <taxon>Haematococcaceae</taxon>
        <taxon>Haematococcus</taxon>
    </lineage>
</organism>
<dbReference type="EMBL" id="BLLF01004115">
    <property type="protein sequence ID" value="GFH28948.1"/>
    <property type="molecule type" value="Genomic_DNA"/>
</dbReference>
<comment type="caution">
    <text evidence="3">The sequence shown here is derived from an EMBL/GenBank/DDBJ whole genome shotgun (WGS) entry which is preliminary data.</text>
</comment>
<proteinExistence type="predicted"/>
<protein>
    <submittedName>
        <fullName evidence="3">Uncharacterized protein</fullName>
    </submittedName>
</protein>
<evidence type="ECO:0000313" key="4">
    <source>
        <dbReference type="Proteomes" id="UP000485058"/>
    </source>
</evidence>
<evidence type="ECO:0000256" key="1">
    <source>
        <dbReference type="SAM" id="MobiDB-lite"/>
    </source>
</evidence>
<evidence type="ECO:0000256" key="2">
    <source>
        <dbReference type="SAM" id="SignalP"/>
    </source>
</evidence>
<feature type="compositionally biased region" description="Basic and acidic residues" evidence="1">
    <location>
        <begin position="50"/>
        <end position="63"/>
    </location>
</feature>
<accession>A0A6A0A8R1</accession>
<feature type="signal peptide" evidence="2">
    <location>
        <begin position="1"/>
        <end position="23"/>
    </location>
</feature>
<gene>
    <name evidence="3" type="ORF">HaLaN_27524</name>
</gene>
<feature type="compositionally biased region" description="Low complexity" evidence="1">
    <location>
        <begin position="34"/>
        <end position="48"/>
    </location>
</feature>
<sequence length="63" mass="6671">MAPLRWLLATLVTAGLMLNGAGAHGQPGPRRALLQASAQATAVAQAIARKPRDREPPPRRPKP</sequence>
<dbReference type="AlphaFoldDB" id="A0A6A0A8R1"/>
<evidence type="ECO:0000313" key="3">
    <source>
        <dbReference type="EMBL" id="GFH28948.1"/>
    </source>
</evidence>
<dbReference type="Proteomes" id="UP000485058">
    <property type="component" value="Unassembled WGS sequence"/>
</dbReference>